<dbReference type="SMART" id="SM00345">
    <property type="entry name" value="HTH_GNTR"/>
    <property type="match status" value="1"/>
</dbReference>
<dbReference type="EMBL" id="FNTV01000001">
    <property type="protein sequence ID" value="SEE10404.1"/>
    <property type="molecule type" value="Genomic_DNA"/>
</dbReference>
<dbReference type="CDD" id="cd07377">
    <property type="entry name" value="WHTH_GntR"/>
    <property type="match status" value="1"/>
</dbReference>
<keyword evidence="2" id="KW-0238">DNA-binding</keyword>
<reference evidence="5 6" key="1">
    <citation type="submission" date="2016-10" db="EMBL/GenBank/DDBJ databases">
        <authorList>
            <person name="de Groot N.N."/>
        </authorList>
    </citation>
    <scope>NUCLEOTIDE SEQUENCE [LARGE SCALE GENOMIC DNA]</scope>
    <source>
        <strain evidence="5 6">DSM 22274</strain>
    </source>
</reference>
<evidence type="ECO:0000313" key="5">
    <source>
        <dbReference type="EMBL" id="SEE10404.1"/>
    </source>
</evidence>
<proteinExistence type="predicted"/>
<dbReference type="PROSITE" id="PS50949">
    <property type="entry name" value="HTH_GNTR"/>
    <property type="match status" value="1"/>
</dbReference>
<dbReference type="SUPFAM" id="SSF46785">
    <property type="entry name" value="Winged helix' DNA-binding domain"/>
    <property type="match status" value="1"/>
</dbReference>
<feature type="domain" description="HTH gntR-type" evidence="4">
    <location>
        <begin position="12"/>
        <end position="84"/>
    </location>
</feature>
<dbReference type="PANTHER" id="PTHR43537">
    <property type="entry name" value="TRANSCRIPTIONAL REGULATOR, GNTR FAMILY"/>
    <property type="match status" value="1"/>
</dbReference>
<protein>
    <submittedName>
        <fullName evidence="5">Regulatory protein, gntR family</fullName>
    </submittedName>
</protein>
<dbReference type="InterPro" id="IPR036388">
    <property type="entry name" value="WH-like_DNA-bd_sf"/>
</dbReference>
<evidence type="ECO:0000259" key="4">
    <source>
        <dbReference type="PROSITE" id="PS50949"/>
    </source>
</evidence>
<dbReference type="PANTHER" id="PTHR43537:SF5">
    <property type="entry name" value="UXU OPERON TRANSCRIPTIONAL REGULATOR"/>
    <property type="match status" value="1"/>
</dbReference>
<dbReference type="Pfam" id="PF00392">
    <property type="entry name" value="GntR"/>
    <property type="match status" value="1"/>
</dbReference>
<evidence type="ECO:0000256" key="1">
    <source>
        <dbReference type="ARBA" id="ARBA00023015"/>
    </source>
</evidence>
<name>A0A1H5G4R8_9MICC</name>
<dbReference type="SUPFAM" id="SSF48008">
    <property type="entry name" value="GntR ligand-binding domain-like"/>
    <property type="match status" value="1"/>
</dbReference>
<dbReference type="GO" id="GO:0003677">
    <property type="term" value="F:DNA binding"/>
    <property type="evidence" value="ECO:0007669"/>
    <property type="project" value="UniProtKB-KW"/>
</dbReference>
<dbReference type="InterPro" id="IPR036390">
    <property type="entry name" value="WH_DNA-bd_sf"/>
</dbReference>
<accession>A0A1H5G4R8</accession>
<dbReference type="Gene3D" id="1.10.10.10">
    <property type="entry name" value="Winged helix-like DNA-binding domain superfamily/Winged helix DNA-binding domain"/>
    <property type="match status" value="1"/>
</dbReference>
<evidence type="ECO:0000256" key="3">
    <source>
        <dbReference type="ARBA" id="ARBA00023163"/>
    </source>
</evidence>
<dbReference type="PRINTS" id="PR00035">
    <property type="entry name" value="HTHGNTR"/>
</dbReference>
<dbReference type="Proteomes" id="UP000182725">
    <property type="component" value="Unassembled WGS sequence"/>
</dbReference>
<dbReference type="InterPro" id="IPR011711">
    <property type="entry name" value="GntR_C"/>
</dbReference>
<dbReference type="Pfam" id="PF07729">
    <property type="entry name" value="FCD"/>
    <property type="match status" value="1"/>
</dbReference>
<keyword evidence="1" id="KW-0805">Transcription regulation</keyword>
<evidence type="ECO:0000256" key="2">
    <source>
        <dbReference type="ARBA" id="ARBA00023125"/>
    </source>
</evidence>
<dbReference type="InterPro" id="IPR000524">
    <property type="entry name" value="Tscrpt_reg_HTH_GntR"/>
</dbReference>
<dbReference type="Gene3D" id="1.20.120.530">
    <property type="entry name" value="GntR ligand-binding domain-like"/>
    <property type="match status" value="1"/>
</dbReference>
<keyword evidence="3" id="KW-0804">Transcription</keyword>
<organism evidence="5 6">
    <name type="scientific">Arthrobacter alpinus</name>
    <dbReference type="NCBI Taxonomy" id="656366"/>
    <lineage>
        <taxon>Bacteria</taxon>
        <taxon>Bacillati</taxon>
        <taxon>Actinomycetota</taxon>
        <taxon>Actinomycetes</taxon>
        <taxon>Micrococcales</taxon>
        <taxon>Micrococcaceae</taxon>
        <taxon>Arthrobacter</taxon>
    </lineage>
</organism>
<sequence length="253" mass="26837">MSTPEPESIPAARSYEAVLTSIEVELREGRLKVGDQLPGERALALKHGISRASVRDAIRVLDSMGVVRTGVGSGPQSGTVVIANPSAGLASALRLHMATNHFPVADIVQTRVMLETWAALEAAVHPRTVEQESSLRGALEAMNAPGLGREEFHVLDAAFHVQLSSLAGNAVVTAMMESLRSAIQGYVSAAIDSDETWAAMVPSLREQHEAIIEAVLANDGSSAARALKDHIEWFHAQTVSATPPPTTQEEPAT</sequence>
<dbReference type="SMART" id="SM00895">
    <property type="entry name" value="FCD"/>
    <property type="match status" value="1"/>
</dbReference>
<dbReference type="RefSeq" id="WP_074710460.1">
    <property type="nucleotide sequence ID" value="NZ_FNTV01000001.1"/>
</dbReference>
<evidence type="ECO:0000313" key="6">
    <source>
        <dbReference type="Proteomes" id="UP000182725"/>
    </source>
</evidence>
<dbReference type="AlphaFoldDB" id="A0A1H5G4R8"/>
<dbReference type="GO" id="GO:0003700">
    <property type="term" value="F:DNA-binding transcription factor activity"/>
    <property type="evidence" value="ECO:0007669"/>
    <property type="project" value="InterPro"/>
</dbReference>
<dbReference type="InterPro" id="IPR008920">
    <property type="entry name" value="TF_FadR/GntR_C"/>
</dbReference>
<gene>
    <name evidence="5" type="ORF">SAMN04489740_0667</name>
</gene>